<dbReference type="OrthoDB" id="5859291at2759"/>
<evidence type="ECO:0000313" key="1">
    <source>
        <dbReference type="Proteomes" id="UP000515159"/>
    </source>
</evidence>
<dbReference type="SUPFAM" id="SSF52047">
    <property type="entry name" value="RNI-like"/>
    <property type="match status" value="1"/>
</dbReference>
<evidence type="ECO:0000313" key="2">
    <source>
        <dbReference type="RefSeq" id="XP_033807083.1"/>
    </source>
</evidence>
<protein>
    <submittedName>
        <fullName evidence="2">ATP synthase subunit s, mitochondrial</fullName>
    </submittedName>
</protein>
<reference evidence="2" key="1">
    <citation type="submission" date="2025-08" db="UniProtKB">
        <authorList>
            <consortium name="RefSeq"/>
        </authorList>
    </citation>
    <scope>IDENTIFICATION</scope>
</reference>
<dbReference type="Proteomes" id="UP000515159">
    <property type="component" value="Chromosome 7"/>
</dbReference>
<name>A0A6P8RP89_GEOSA</name>
<keyword evidence="1" id="KW-1185">Reference proteome</keyword>
<dbReference type="KEGG" id="gsh:117363452"/>
<gene>
    <name evidence="2" type="primary">DMAC2L</name>
</gene>
<dbReference type="Gene3D" id="3.80.10.10">
    <property type="entry name" value="Ribonuclease Inhibitor"/>
    <property type="match status" value="1"/>
</dbReference>
<accession>A0A6P8RP89</accession>
<dbReference type="RefSeq" id="XP_033807083.1">
    <property type="nucleotide sequence ID" value="XM_033951192.1"/>
</dbReference>
<dbReference type="CTD" id="27109"/>
<dbReference type="FunCoup" id="A0A6P8RP89">
    <property type="interactions" value="1138"/>
</dbReference>
<dbReference type="InParanoid" id="A0A6P8RP89"/>
<organism evidence="1 2">
    <name type="scientific">Geotrypetes seraphini</name>
    <name type="common">Gaboon caecilian</name>
    <name type="synonym">Caecilia seraphini</name>
    <dbReference type="NCBI Taxonomy" id="260995"/>
    <lineage>
        <taxon>Eukaryota</taxon>
        <taxon>Metazoa</taxon>
        <taxon>Chordata</taxon>
        <taxon>Craniata</taxon>
        <taxon>Vertebrata</taxon>
        <taxon>Euteleostomi</taxon>
        <taxon>Amphibia</taxon>
        <taxon>Gymnophiona</taxon>
        <taxon>Geotrypetes</taxon>
    </lineage>
</organism>
<proteinExistence type="predicted"/>
<sequence length="235" mass="26978">MRERGTIRCKGGSGSDEPVVVLSESRLILFFLHQKSVMLFARFVHPLLTIQKPSLGGYRHFWSWLNAVFNKVDYERIKDVGPDRAASEWLLRCGARVRYLGLERWQQDYNGLPTGPLGKYKIQAIDATESCIMHRGFDYLDGLEHVQEMKLCKCIYIEDACLERLSKTVNLQRSLLRMEIISCGNVTDRGIIALNKLKSLQYLFLSNLPGLKDKQATLEILRTARPSLQMELDLE</sequence>
<dbReference type="GeneID" id="117363452"/>
<dbReference type="AlphaFoldDB" id="A0A6P8RP89"/>
<dbReference type="InterPro" id="IPR032675">
    <property type="entry name" value="LRR_dom_sf"/>
</dbReference>